<evidence type="ECO:0000313" key="2">
    <source>
        <dbReference type="EMBL" id="ADH88569.1"/>
    </source>
</evidence>
<accession>D7A896</accession>
<reference evidence="2 3" key="1">
    <citation type="journal article" date="2012" name="Stand. Genomic Sci.">
        <title>Complete genome sequence of the facultatively chemolithoautotrophic and methylotrophic alpha Proteobacterium Starkeya novella type strain (ATCC 8093(T)).</title>
        <authorList>
            <person name="Kappler U."/>
            <person name="Davenport K."/>
            <person name="Beatson S."/>
            <person name="Lucas S."/>
            <person name="Lapidus A."/>
            <person name="Copeland A."/>
            <person name="Berry K.W."/>
            <person name="Glavina Del Rio T."/>
            <person name="Hammon N."/>
            <person name="Dalin E."/>
            <person name="Tice H."/>
            <person name="Pitluck S."/>
            <person name="Richardson P."/>
            <person name="Bruce D."/>
            <person name="Goodwin L.A."/>
            <person name="Han C."/>
            <person name="Tapia R."/>
            <person name="Detter J.C."/>
            <person name="Chang Y.J."/>
            <person name="Jeffries C.D."/>
            <person name="Land M."/>
            <person name="Hauser L."/>
            <person name="Kyrpides N.C."/>
            <person name="Goker M."/>
            <person name="Ivanova N."/>
            <person name="Klenk H.P."/>
            <person name="Woyke T."/>
        </authorList>
    </citation>
    <scope>NUCLEOTIDE SEQUENCE [LARGE SCALE GENOMIC DNA]</scope>
    <source>
        <strain evidence="3">ATCC 8093 / DSM 506 / JCM 20403 / CCM 1077 / IAM 12100 / NBRC 12443 / NCIMB 10456</strain>
    </source>
</reference>
<keyword evidence="1" id="KW-0812">Transmembrane</keyword>
<evidence type="ECO:0000256" key="1">
    <source>
        <dbReference type="SAM" id="Phobius"/>
    </source>
</evidence>
<keyword evidence="1" id="KW-0472">Membrane</keyword>
<dbReference type="STRING" id="639283.Snov_1254"/>
<gene>
    <name evidence="2" type="ordered locus">Snov_1254</name>
</gene>
<feature type="transmembrane region" description="Helical" evidence="1">
    <location>
        <begin position="27"/>
        <end position="49"/>
    </location>
</feature>
<name>D7A896_ANCN5</name>
<dbReference type="HOGENOM" id="CLU_2181336_0_0_5"/>
<dbReference type="eggNOG" id="ENOG50313J2">
    <property type="taxonomic scope" value="Bacteria"/>
</dbReference>
<protein>
    <submittedName>
        <fullName evidence="2">Uncharacterized protein</fullName>
    </submittedName>
</protein>
<organism evidence="2 3">
    <name type="scientific">Ancylobacter novellus (strain ATCC 8093 / DSM 506 / JCM 20403 / CCM 1077 / IAM 12100 / NBRC 12443 / NCIMB 10456)</name>
    <name type="common">Starkeya novella</name>
    <dbReference type="NCBI Taxonomy" id="639283"/>
    <lineage>
        <taxon>Bacteria</taxon>
        <taxon>Pseudomonadati</taxon>
        <taxon>Pseudomonadota</taxon>
        <taxon>Alphaproteobacteria</taxon>
        <taxon>Hyphomicrobiales</taxon>
        <taxon>Xanthobacteraceae</taxon>
        <taxon>Ancylobacter</taxon>
    </lineage>
</organism>
<dbReference type="KEGG" id="sno:Snov_1254"/>
<sequence>MTQAELIAALPQGRLPPELMQLHAADYALLFGAGLLLAALLSLLALPLLERRPSRRSLIRATRALPPQERSLAIACILGHLPTGLRATAYGAAPPLDSDTIERIALKAGRVRR</sequence>
<dbReference type="OrthoDB" id="8455859at2"/>
<dbReference type="Proteomes" id="UP000006633">
    <property type="component" value="Chromosome"/>
</dbReference>
<evidence type="ECO:0000313" key="3">
    <source>
        <dbReference type="Proteomes" id="UP000006633"/>
    </source>
</evidence>
<keyword evidence="3" id="KW-1185">Reference proteome</keyword>
<keyword evidence="1" id="KW-1133">Transmembrane helix</keyword>
<proteinExistence type="predicted"/>
<dbReference type="EMBL" id="CP002026">
    <property type="protein sequence ID" value="ADH88569.1"/>
    <property type="molecule type" value="Genomic_DNA"/>
</dbReference>
<dbReference type="RefSeq" id="WP_013166074.1">
    <property type="nucleotide sequence ID" value="NC_014217.1"/>
</dbReference>
<dbReference type="AlphaFoldDB" id="D7A896"/>